<dbReference type="EMBL" id="LKAM01000004">
    <property type="protein sequence ID" value="KUM49060.1"/>
    <property type="molecule type" value="Genomic_DNA"/>
</dbReference>
<dbReference type="AlphaFoldDB" id="A0A101M133"/>
<sequence>MLPRPRVLLRMAWNSFIYPWTYLWTGNMSSSHSGVLATNSDGSKPGSRFRSGYGSRSKSVVGSYVSGPAYGYAMGYSSRSLTGTSPAGRGSRSFT</sequence>
<evidence type="ECO:0000256" key="1">
    <source>
        <dbReference type="SAM" id="MobiDB-lite"/>
    </source>
</evidence>
<geneLocation type="mitochondrion" evidence="2"/>
<organism evidence="2">
    <name type="scientific">Picea glauca</name>
    <name type="common">White spruce</name>
    <name type="synonym">Pinus glauca</name>
    <dbReference type="NCBI Taxonomy" id="3330"/>
    <lineage>
        <taxon>Eukaryota</taxon>
        <taxon>Viridiplantae</taxon>
        <taxon>Streptophyta</taxon>
        <taxon>Embryophyta</taxon>
        <taxon>Tracheophyta</taxon>
        <taxon>Spermatophyta</taxon>
        <taxon>Pinopsida</taxon>
        <taxon>Pinidae</taxon>
        <taxon>Conifers I</taxon>
        <taxon>Pinales</taxon>
        <taxon>Pinaceae</taxon>
        <taxon>Picea</taxon>
    </lineage>
</organism>
<protein>
    <submittedName>
        <fullName evidence="2">Uncharacterized protein</fullName>
    </submittedName>
</protein>
<keyword evidence="2" id="KW-0496">Mitochondrion</keyword>
<accession>A0A101M133</accession>
<evidence type="ECO:0000313" key="2">
    <source>
        <dbReference type="EMBL" id="KUM49060.1"/>
    </source>
</evidence>
<feature type="compositionally biased region" description="Low complexity" evidence="1">
    <location>
        <begin position="46"/>
        <end position="59"/>
    </location>
</feature>
<name>A0A101M133_PICGL</name>
<proteinExistence type="predicted"/>
<comment type="caution">
    <text evidence="2">The sequence shown here is derived from an EMBL/GenBank/DDBJ whole genome shotgun (WGS) entry which is preliminary data.</text>
</comment>
<reference evidence="2" key="1">
    <citation type="journal article" date="2015" name="Genome Biol. Evol.">
        <title>Organellar Genomes of White Spruce (Picea glauca): Assembly and Annotation.</title>
        <authorList>
            <person name="Jackman S.D."/>
            <person name="Warren R.L."/>
            <person name="Gibb E.A."/>
            <person name="Vandervalk B.P."/>
            <person name="Mohamadi H."/>
            <person name="Chu J."/>
            <person name="Raymond A."/>
            <person name="Pleasance S."/>
            <person name="Coope R."/>
            <person name="Wildung M.R."/>
            <person name="Ritland C.E."/>
            <person name="Bousquet J."/>
            <person name="Jones S.J."/>
            <person name="Bohlmann J."/>
            <person name="Birol I."/>
        </authorList>
    </citation>
    <scope>NUCLEOTIDE SEQUENCE [LARGE SCALE GENOMIC DNA]</scope>
    <source>
        <tissue evidence="2">Flushing bud</tissue>
    </source>
</reference>
<feature type="region of interest" description="Disordered" evidence="1">
    <location>
        <begin position="35"/>
        <end position="59"/>
    </location>
</feature>
<gene>
    <name evidence="2" type="ORF">ABT39_MTgene4397</name>
</gene>